<dbReference type="PANTHER" id="PTHR24346">
    <property type="entry name" value="MAP/MICROTUBULE AFFINITY-REGULATING KINASE"/>
    <property type="match status" value="1"/>
</dbReference>
<keyword evidence="1" id="KW-0723">Serine/threonine-protein kinase</keyword>
<dbReference type="PANTHER" id="PTHR24346:SF82">
    <property type="entry name" value="KP78A-RELATED"/>
    <property type="match status" value="1"/>
</dbReference>
<evidence type="ECO:0000259" key="6">
    <source>
        <dbReference type="PROSITE" id="PS50011"/>
    </source>
</evidence>
<dbReference type="InterPro" id="IPR000719">
    <property type="entry name" value="Prot_kinase_dom"/>
</dbReference>
<keyword evidence="2" id="KW-0808">Transferase</keyword>
<keyword evidence="8" id="KW-1185">Reference proteome</keyword>
<evidence type="ECO:0000256" key="1">
    <source>
        <dbReference type="ARBA" id="ARBA00022527"/>
    </source>
</evidence>
<protein>
    <recommendedName>
        <fullName evidence="6">Protein kinase domain-containing protein</fullName>
    </recommendedName>
</protein>
<dbReference type="Pfam" id="PF00069">
    <property type="entry name" value="Pkinase"/>
    <property type="match status" value="2"/>
</dbReference>
<evidence type="ECO:0000256" key="2">
    <source>
        <dbReference type="ARBA" id="ARBA00022679"/>
    </source>
</evidence>
<dbReference type="SMART" id="SM00220">
    <property type="entry name" value="S_TKc"/>
    <property type="match status" value="1"/>
</dbReference>
<keyword evidence="4" id="KW-0418">Kinase</keyword>
<proteinExistence type="predicted"/>
<evidence type="ECO:0000256" key="4">
    <source>
        <dbReference type="ARBA" id="ARBA00022777"/>
    </source>
</evidence>
<reference evidence="7 8" key="1">
    <citation type="submission" date="2024-04" db="EMBL/GenBank/DDBJ databases">
        <title>Tritrichomonas musculus Genome.</title>
        <authorList>
            <person name="Alves-Ferreira E."/>
            <person name="Grigg M."/>
            <person name="Lorenzi H."/>
            <person name="Galac M."/>
        </authorList>
    </citation>
    <scope>NUCLEOTIDE SEQUENCE [LARGE SCALE GENOMIC DNA]</scope>
    <source>
        <strain evidence="7 8">EAF2021</strain>
    </source>
</reference>
<organism evidence="7 8">
    <name type="scientific">Tritrichomonas musculus</name>
    <dbReference type="NCBI Taxonomy" id="1915356"/>
    <lineage>
        <taxon>Eukaryota</taxon>
        <taxon>Metamonada</taxon>
        <taxon>Parabasalia</taxon>
        <taxon>Tritrichomonadida</taxon>
        <taxon>Tritrichomonadidae</taxon>
        <taxon>Tritrichomonas</taxon>
    </lineage>
</organism>
<accession>A0ABR2JVW1</accession>
<keyword evidence="3" id="KW-0547">Nucleotide-binding</keyword>
<gene>
    <name evidence="7" type="ORF">M9Y10_045404</name>
</gene>
<dbReference type="Gene3D" id="1.10.510.10">
    <property type="entry name" value="Transferase(Phosphotransferase) domain 1"/>
    <property type="match status" value="2"/>
</dbReference>
<evidence type="ECO:0000313" key="7">
    <source>
        <dbReference type="EMBL" id="KAK8882763.1"/>
    </source>
</evidence>
<dbReference type="PROSITE" id="PS50011">
    <property type="entry name" value="PROTEIN_KINASE_DOM"/>
    <property type="match status" value="1"/>
</dbReference>
<dbReference type="Proteomes" id="UP001470230">
    <property type="component" value="Unassembled WGS sequence"/>
</dbReference>
<comment type="caution">
    <text evidence="7">The sequence shown here is derived from an EMBL/GenBank/DDBJ whole genome shotgun (WGS) entry which is preliminary data.</text>
</comment>
<feature type="domain" description="Protein kinase" evidence="6">
    <location>
        <begin position="11"/>
        <end position="265"/>
    </location>
</feature>
<name>A0ABR2JVW1_9EUKA</name>
<dbReference type="SUPFAM" id="SSF56112">
    <property type="entry name" value="Protein kinase-like (PK-like)"/>
    <property type="match status" value="1"/>
</dbReference>
<dbReference type="EMBL" id="JAPFFF010000009">
    <property type="protein sequence ID" value="KAK8882763.1"/>
    <property type="molecule type" value="Genomic_DNA"/>
</dbReference>
<keyword evidence="5" id="KW-0067">ATP-binding</keyword>
<evidence type="ECO:0000313" key="8">
    <source>
        <dbReference type="Proteomes" id="UP001470230"/>
    </source>
</evidence>
<sequence length="354" mass="40120">MSNLFLPTNIGSYVFIEQMKLIGNVWKAVDKDTQKQVMIKICNKDLLKDPKVQNAFMLELGFLKRNHHKLSSNFHNVLDDDNCYYLIYDFPETESLTSYIKNHNIYPDQPAKEFIAILIDFFSYYQAFEFKNTGIVITPDTVYVSPEGIINQIYVSVDGDPLICSTPETIALFKSPEMVNNQQTVSLTYTWVCGVFLYFLKTGLFPFSGSTVEEIERSILMDQPDFSENENLHISDDIKTLIKKLLVKNPVTRIPLSAIRNLPQMKSVETPINNSDTPIDRRNAKFQTVSPSRSPALLFNSYTRSSQKSPEKMSVKKMGSKVGISTGSKVTLVPKKHIVASRQLSSNKVSSKPS</sequence>
<evidence type="ECO:0000256" key="3">
    <source>
        <dbReference type="ARBA" id="ARBA00022741"/>
    </source>
</evidence>
<dbReference type="InterPro" id="IPR011009">
    <property type="entry name" value="Kinase-like_dom_sf"/>
</dbReference>
<evidence type="ECO:0000256" key="5">
    <source>
        <dbReference type="ARBA" id="ARBA00022840"/>
    </source>
</evidence>